<dbReference type="SUPFAM" id="SSF53187">
    <property type="entry name" value="Zn-dependent exopeptidases"/>
    <property type="match status" value="1"/>
</dbReference>
<keyword evidence="3" id="KW-0479">Metal-binding</keyword>
<dbReference type="PROSITE" id="PS00758">
    <property type="entry name" value="ARGE_DAPE_CPG2_1"/>
    <property type="match status" value="1"/>
</dbReference>
<dbReference type="OrthoDB" id="24854at2157"/>
<evidence type="ECO:0000313" key="8">
    <source>
        <dbReference type="Proteomes" id="UP000377803"/>
    </source>
</evidence>
<dbReference type="Gene3D" id="3.30.70.360">
    <property type="match status" value="1"/>
</dbReference>
<dbReference type="EMBL" id="CP040089">
    <property type="protein sequence ID" value="QGA80095.1"/>
    <property type="molecule type" value="Genomic_DNA"/>
</dbReference>
<evidence type="ECO:0000256" key="5">
    <source>
        <dbReference type="ARBA" id="ARBA00022833"/>
    </source>
</evidence>
<dbReference type="Pfam" id="PF07687">
    <property type="entry name" value="M20_dimer"/>
    <property type="match status" value="1"/>
</dbReference>
<gene>
    <name evidence="7" type="primary">dapE</name>
    <name evidence="7" type="ORF">LC1Nh_0190</name>
</gene>
<dbReference type="GO" id="GO:0009014">
    <property type="term" value="F:succinyl-diaminopimelate desuccinylase activity"/>
    <property type="evidence" value="ECO:0007669"/>
    <property type="project" value="UniProtKB-EC"/>
</dbReference>
<keyword evidence="4 7" id="KW-0378">Hydrolase</keyword>
<sequence>MKQPEELTKDLIKFQTIEGNTEEVEKCLDYIENQFSTGFKFEQFEKEGEKSLLISRGENPRILLHGHIDVVGADEEMFEPEVKEGRIHGRGAADMKSGVACMMKVLNEGEKEGVALLLTSDEERGGFNGTGHVIEEKDLNPDIVISAEPDDSGNFPSIVTEQKGVLQLEITIEGESAHASKPEKGENAAEKLMTKYAEIKNLFDSKKDFPTTLNLGNIAVEGPVNKVPSSASMQLDIRFSASYPKEEVLKDIKQISGIDTEVMAEAPMMQNSRDDKMIRRLMAAAEKASGEQADLRKENFASDMRFFTEKDIPAVCFGPEGYKLHSKDEYVETESLKTYCEILKTFLNNGLSR</sequence>
<protein>
    <submittedName>
        <fullName evidence="7">Succinyl-diaminopimelate desuccinylase</fullName>
        <ecNumber evidence="7">3.5.1.18</ecNumber>
    </submittedName>
</protein>
<evidence type="ECO:0000256" key="3">
    <source>
        <dbReference type="ARBA" id="ARBA00022723"/>
    </source>
</evidence>
<dbReference type="SUPFAM" id="SSF55031">
    <property type="entry name" value="Bacterial exopeptidase dimerisation domain"/>
    <property type="match status" value="1"/>
</dbReference>
<dbReference type="GO" id="GO:0046872">
    <property type="term" value="F:metal ion binding"/>
    <property type="evidence" value="ECO:0007669"/>
    <property type="project" value="UniProtKB-KW"/>
</dbReference>
<evidence type="ECO:0000259" key="6">
    <source>
        <dbReference type="Pfam" id="PF07687"/>
    </source>
</evidence>
<reference evidence="8" key="1">
    <citation type="submission" date="2019-05" db="EMBL/GenBank/DDBJ databases">
        <title>Candidatus Nanohalobium constans, a novel model system to study the DPANN nano-sized archaea: genomic and physiological characterization of a nanoarchaeon co-cultured with its chitinotrophic host.</title>
        <authorList>
            <person name="La Cono V."/>
            <person name="Arcadi E."/>
            <person name="Crisafi F."/>
            <person name="Denaro R."/>
            <person name="La Spada G."/>
            <person name="Messina E."/>
            <person name="Smedile F."/>
            <person name="Toshchakov S.V."/>
            <person name="Shevchenko M.A."/>
            <person name="Golyshin P.N."/>
            <person name="Golyshina O.V."/>
            <person name="Ferrer M."/>
            <person name="Rohde M."/>
            <person name="Mushegian A."/>
            <person name="Sorokin D.Y."/>
            <person name="Giuliano L."/>
            <person name="Yakimov M.M."/>
        </authorList>
    </citation>
    <scope>NUCLEOTIDE SEQUENCE [LARGE SCALE GENOMIC DNA]</scope>
    <source>
        <strain evidence="8">LC1Nh</strain>
    </source>
</reference>
<keyword evidence="8" id="KW-1185">Reference proteome</keyword>
<organism evidence="7 8">
    <name type="scientific">Candidatus Nanohalobium constans</name>
    <dbReference type="NCBI Taxonomy" id="2565781"/>
    <lineage>
        <taxon>Archaea</taxon>
        <taxon>Candidatus Nanohalarchaeota</taxon>
        <taxon>Candidatus Nanohalobia</taxon>
        <taxon>Candidatus Nanohalobiales</taxon>
        <taxon>Candidatus Nanohalobiaceae</taxon>
        <taxon>Candidatus Nanohalobium</taxon>
    </lineage>
</organism>
<name>A0A5Q0UGL2_9ARCH</name>
<dbReference type="GeneID" id="42364571"/>
<comment type="cofactor">
    <cofactor evidence="1">
        <name>Zn(2+)</name>
        <dbReference type="ChEBI" id="CHEBI:29105"/>
    </cofactor>
</comment>
<keyword evidence="5" id="KW-0862">Zinc</keyword>
<dbReference type="AlphaFoldDB" id="A0A5Q0UGL2"/>
<accession>A0A5Q0UGL2</accession>
<proteinExistence type="inferred from homology"/>
<dbReference type="RefSeq" id="WP_153549833.1">
    <property type="nucleotide sequence ID" value="NZ_CP040089.1"/>
</dbReference>
<dbReference type="InterPro" id="IPR011650">
    <property type="entry name" value="Peptidase_M20_dimer"/>
</dbReference>
<comment type="similarity">
    <text evidence="2">Belongs to the peptidase M20A family.</text>
</comment>
<dbReference type="InterPro" id="IPR001261">
    <property type="entry name" value="ArgE/DapE_CS"/>
</dbReference>
<evidence type="ECO:0000256" key="1">
    <source>
        <dbReference type="ARBA" id="ARBA00001947"/>
    </source>
</evidence>
<dbReference type="KEGG" id="ncon:LC1Nh_0190"/>
<feature type="domain" description="Peptidase M20 dimerisation" evidence="6">
    <location>
        <begin position="160"/>
        <end position="255"/>
    </location>
</feature>
<dbReference type="PANTHER" id="PTHR43808">
    <property type="entry name" value="ACETYLORNITHINE DEACETYLASE"/>
    <property type="match status" value="1"/>
</dbReference>
<evidence type="ECO:0000256" key="2">
    <source>
        <dbReference type="ARBA" id="ARBA00006247"/>
    </source>
</evidence>
<dbReference type="PANTHER" id="PTHR43808:SF8">
    <property type="entry name" value="PEPTIDASE M20 DIMERISATION DOMAIN-CONTAINING PROTEIN"/>
    <property type="match status" value="1"/>
</dbReference>
<dbReference type="Gene3D" id="3.40.630.10">
    <property type="entry name" value="Zn peptidases"/>
    <property type="match status" value="1"/>
</dbReference>
<dbReference type="Proteomes" id="UP000377803">
    <property type="component" value="Chromosome"/>
</dbReference>
<dbReference type="InterPro" id="IPR050072">
    <property type="entry name" value="Peptidase_M20A"/>
</dbReference>
<dbReference type="InterPro" id="IPR036264">
    <property type="entry name" value="Bact_exopeptidase_dim_dom"/>
</dbReference>
<evidence type="ECO:0000313" key="7">
    <source>
        <dbReference type="EMBL" id="QGA80095.1"/>
    </source>
</evidence>
<evidence type="ECO:0000256" key="4">
    <source>
        <dbReference type="ARBA" id="ARBA00022801"/>
    </source>
</evidence>
<dbReference type="EC" id="3.5.1.18" evidence="7"/>
<dbReference type="InterPro" id="IPR002933">
    <property type="entry name" value="Peptidase_M20"/>
</dbReference>
<dbReference type="Pfam" id="PF01546">
    <property type="entry name" value="Peptidase_M20"/>
    <property type="match status" value="1"/>
</dbReference>